<feature type="domain" description="CheB-type methylesterase" evidence="2">
    <location>
        <begin position="76"/>
        <end position="124"/>
    </location>
</feature>
<feature type="compositionally biased region" description="Low complexity" evidence="1">
    <location>
        <begin position="48"/>
        <end position="62"/>
    </location>
</feature>
<name>A0A3S9B3F8_9HYPH</name>
<dbReference type="AlphaFoldDB" id="A0A3S9B3F8"/>
<dbReference type="RefSeq" id="WP_126009793.1">
    <property type="nucleotide sequence ID" value="NZ_CP032509.1"/>
</dbReference>
<dbReference type="GO" id="GO:0006935">
    <property type="term" value="P:chemotaxis"/>
    <property type="evidence" value="ECO:0007669"/>
    <property type="project" value="InterPro"/>
</dbReference>
<dbReference type="InterPro" id="IPR000673">
    <property type="entry name" value="Sig_transdc_resp-reg_Me-estase"/>
</dbReference>
<keyword evidence="4" id="KW-1185">Reference proteome</keyword>
<feature type="region of interest" description="Disordered" evidence="1">
    <location>
        <begin position="41"/>
        <end position="66"/>
    </location>
</feature>
<dbReference type="GO" id="GO:0008984">
    <property type="term" value="F:protein-glutamate methylesterase activity"/>
    <property type="evidence" value="ECO:0007669"/>
    <property type="project" value="InterPro"/>
</dbReference>
<proteinExistence type="predicted"/>
<dbReference type="GO" id="GO:0000156">
    <property type="term" value="F:phosphorelay response regulator activity"/>
    <property type="evidence" value="ECO:0007669"/>
    <property type="project" value="InterPro"/>
</dbReference>
<dbReference type="KEGG" id="abaw:D5400_09550"/>
<organism evidence="3 4">
    <name type="scientific">Georhizobium profundi</name>
    <dbReference type="NCBI Taxonomy" id="2341112"/>
    <lineage>
        <taxon>Bacteria</taxon>
        <taxon>Pseudomonadati</taxon>
        <taxon>Pseudomonadota</taxon>
        <taxon>Alphaproteobacteria</taxon>
        <taxon>Hyphomicrobiales</taxon>
        <taxon>Rhizobiaceae</taxon>
        <taxon>Georhizobium</taxon>
    </lineage>
</organism>
<evidence type="ECO:0000313" key="4">
    <source>
        <dbReference type="Proteomes" id="UP000268192"/>
    </source>
</evidence>
<sequence length="125" mass="13235">MTAPRSRRMTMRVATGATAPRRQGAMVALCIRWMAASKDNRNMSRSMSDQAASPSQAASQASVPMNGSGPTNIRVVAIGASAGGLEACRGLLHALPPMPDTACLLVQHLDPWHESLLADLLRARS</sequence>
<evidence type="ECO:0000313" key="3">
    <source>
        <dbReference type="EMBL" id="AZN71479.1"/>
    </source>
</evidence>
<dbReference type="Pfam" id="PF01339">
    <property type="entry name" value="CheB_methylest"/>
    <property type="match status" value="1"/>
</dbReference>
<reference evidence="3 4" key="1">
    <citation type="submission" date="2018-09" db="EMBL/GenBank/DDBJ databases">
        <title>Marinorhizobium profundi gen. nov., sp. nov., isolated from a deep-sea sediment sample from the New Britain Trench and proposal of Marinorhizobiaceae fam. nov. in the order Rhizobiales of the class Alphaproteobacteria.</title>
        <authorList>
            <person name="Cao J."/>
        </authorList>
    </citation>
    <scope>NUCLEOTIDE SEQUENCE [LARGE SCALE GENOMIC DNA]</scope>
    <source>
        <strain evidence="3 4">WS11</strain>
    </source>
</reference>
<evidence type="ECO:0000256" key="1">
    <source>
        <dbReference type="SAM" id="MobiDB-lite"/>
    </source>
</evidence>
<evidence type="ECO:0000259" key="2">
    <source>
        <dbReference type="Pfam" id="PF01339"/>
    </source>
</evidence>
<accession>A0A3S9B3F8</accession>
<dbReference type="Gene3D" id="3.40.50.180">
    <property type="entry name" value="Methylesterase CheB, C-terminal domain"/>
    <property type="match status" value="1"/>
</dbReference>
<dbReference type="EMBL" id="CP032509">
    <property type="protein sequence ID" value="AZN71479.1"/>
    <property type="molecule type" value="Genomic_DNA"/>
</dbReference>
<dbReference type="GO" id="GO:0005737">
    <property type="term" value="C:cytoplasm"/>
    <property type="evidence" value="ECO:0007669"/>
    <property type="project" value="InterPro"/>
</dbReference>
<dbReference type="Proteomes" id="UP000268192">
    <property type="component" value="Chromosome"/>
</dbReference>
<gene>
    <name evidence="3" type="ORF">D5400_09550</name>
</gene>
<protein>
    <recommendedName>
        <fullName evidence="2">CheB-type methylesterase domain-containing protein</fullName>
    </recommendedName>
</protein>
<dbReference type="InterPro" id="IPR035909">
    <property type="entry name" value="CheB_C"/>
</dbReference>
<dbReference type="OrthoDB" id="9791760at2"/>
<dbReference type="SUPFAM" id="SSF52738">
    <property type="entry name" value="Methylesterase CheB, C-terminal domain"/>
    <property type="match status" value="1"/>
</dbReference>